<keyword evidence="2" id="KW-1185">Reference proteome</keyword>
<gene>
    <name evidence="1" type="ORF">KC01_LOCUS4837</name>
</gene>
<reference evidence="1 2" key="1">
    <citation type="submission" date="2024-04" db="EMBL/GenBank/DDBJ databases">
        <authorList>
            <person name="Waldvogel A.-M."/>
            <person name="Schoenle A."/>
        </authorList>
    </citation>
    <scope>NUCLEOTIDE SEQUENCE [LARGE SCALE GENOMIC DNA]</scope>
</reference>
<name>A0AAV2J5Z5_KNICA</name>
<dbReference type="EMBL" id="OZ035833">
    <property type="protein sequence ID" value="CAL1572837.1"/>
    <property type="molecule type" value="Genomic_DNA"/>
</dbReference>
<sequence>MNPEREEHKYCGCGSEECVVWWGGGIRDTQTGDGCRDAGQGTQPSCWSRLIGQMEALTLSLVAQINVAHPLAGGRCPSSLLRTIPGKDQPCPAALLLNTSSSTASLLRTGLNT</sequence>
<accession>A0AAV2J5Z5</accession>
<dbReference type="AlphaFoldDB" id="A0AAV2J5Z5"/>
<evidence type="ECO:0000313" key="1">
    <source>
        <dbReference type="EMBL" id="CAL1572837.1"/>
    </source>
</evidence>
<proteinExistence type="predicted"/>
<organism evidence="1 2">
    <name type="scientific">Knipowitschia caucasica</name>
    <name type="common">Caucasian dwarf goby</name>
    <name type="synonym">Pomatoschistus caucasicus</name>
    <dbReference type="NCBI Taxonomy" id="637954"/>
    <lineage>
        <taxon>Eukaryota</taxon>
        <taxon>Metazoa</taxon>
        <taxon>Chordata</taxon>
        <taxon>Craniata</taxon>
        <taxon>Vertebrata</taxon>
        <taxon>Euteleostomi</taxon>
        <taxon>Actinopterygii</taxon>
        <taxon>Neopterygii</taxon>
        <taxon>Teleostei</taxon>
        <taxon>Neoteleostei</taxon>
        <taxon>Acanthomorphata</taxon>
        <taxon>Gobiaria</taxon>
        <taxon>Gobiiformes</taxon>
        <taxon>Gobioidei</taxon>
        <taxon>Gobiidae</taxon>
        <taxon>Gobiinae</taxon>
        <taxon>Knipowitschia</taxon>
    </lineage>
</organism>
<evidence type="ECO:0000313" key="2">
    <source>
        <dbReference type="Proteomes" id="UP001497482"/>
    </source>
</evidence>
<dbReference type="Proteomes" id="UP001497482">
    <property type="component" value="Chromosome 11"/>
</dbReference>
<protein>
    <submittedName>
        <fullName evidence="1">Uncharacterized protein</fullName>
    </submittedName>
</protein>